<accession>A0ABY6LK83</accession>
<evidence type="ECO:0000259" key="1">
    <source>
        <dbReference type="PROSITE" id="PS50878"/>
    </source>
</evidence>
<dbReference type="PANTHER" id="PTHR21301">
    <property type="entry name" value="REVERSE TRANSCRIPTASE"/>
    <property type="match status" value="1"/>
</dbReference>
<dbReference type="Proteomes" id="UP001235939">
    <property type="component" value="Chromosome 20"/>
</dbReference>
<dbReference type="Pfam" id="PF00078">
    <property type="entry name" value="RVT_1"/>
    <property type="match status" value="1"/>
</dbReference>
<reference evidence="2 3" key="1">
    <citation type="submission" date="2022-01" db="EMBL/GenBank/DDBJ databases">
        <title>A chromosomal length assembly of Cordylochernes scorpioides.</title>
        <authorList>
            <person name="Zeh D."/>
            <person name="Zeh J."/>
        </authorList>
    </citation>
    <scope>NUCLEOTIDE SEQUENCE [LARGE SCALE GENOMIC DNA]</scope>
    <source>
        <strain evidence="2">IN4F17</strain>
        <tissue evidence="2">Whole Body</tissue>
    </source>
</reference>
<keyword evidence="3" id="KW-1185">Reference proteome</keyword>
<dbReference type="InterPro" id="IPR043502">
    <property type="entry name" value="DNA/RNA_pol_sf"/>
</dbReference>
<sequence length="162" mass="18810">MPYIADRAPLSKFISTFLKPIIKQQNSPFSISNTTTFIDELLKYQPQPNKIMISFDVESLYPSLLHQLILNSTEEFLRENQVDQIIVRKMTKLIALCLETNILAYDSKTYEQIKGSPRGSSLSTSVAEIVMRRIDNWITSLFPSDIVLWRRYIDDIFCILKQ</sequence>
<dbReference type="InterPro" id="IPR000477">
    <property type="entry name" value="RT_dom"/>
</dbReference>
<protein>
    <recommendedName>
        <fullName evidence="1">Reverse transcriptase domain-containing protein</fullName>
    </recommendedName>
</protein>
<name>A0ABY6LK83_9ARAC</name>
<feature type="domain" description="Reverse transcriptase" evidence="1">
    <location>
        <begin position="1"/>
        <end position="162"/>
    </location>
</feature>
<proteinExistence type="predicted"/>
<gene>
    <name evidence="2" type="ORF">LAZ67_20001498</name>
</gene>
<dbReference type="PANTHER" id="PTHR21301:SF10">
    <property type="entry name" value="REVERSE TRANSCRIPTASE DOMAIN-CONTAINING PROTEIN"/>
    <property type="match status" value="1"/>
</dbReference>
<evidence type="ECO:0000313" key="2">
    <source>
        <dbReference type="EMBL" id="UYV81546.1"/>
    </source>
</evidence>
<dbReference type="SUPFAM" id="SSF56672">
    <property type="entry name" value="DNA/RNA polymerases"/>
    <property type="match status" value="1"/>
</dbReference>
<dbReference type="PROSITE" id="PS50878">
    <property type="entry name" value="RT_POL"/>
    <property type="match status" value="1"/>
</dbReference>
<evidence type="ECO:0000313" key="3">
    <source>
        <dbReference type="Proteomes" id="UP001235939"/>
    </source>
</evidence>
<organism evidence="2 3">
    <name type="scientific">Cordylochernes scorpioides</name>
    <dbReference type="NCBI Taxonomy" id="51811"/>
    <lineage>
        <taxon>Eukaryota</taxon>
        <taxon>Metazoa</taxon>
        <taxon>Ecdysozoa</taxon>
        <taxon>Arthropoda</taxon>
        <taxon>Chelicerata</taxon>
        <taxon>Arachnida</taxon>
        <taxon>Pseudoscorpiones</taxon>
        <taxon>Cheliferoidea</taxon>
        <taxon>Chernetidae</taxon>
        <taxon>Cordylochernes</taxon>
    </lineage>
</organism>
<dbReference type="EMBL" id="CP092882">
    <property type="protein sequence ID" value="UYV81546.1"/>
    <property type="molecule type" value="Genomic_DNA"/>
</dbReference>